<dbReference type="PANTHER" id="PTHR46832:SF1">
    <property type="entry name" value="5'-METHYLTHIOADENOSINE_S-ADENOSYLHOMOCYSTEINE NUCLEOSIDASE"/>
    <property type="match status" value="1"/>
</dbReference>
<keyword evidence="4 7" id="KW-0378">Hydrolase</keyword>
<evidence type="ECO:0000256" key="3">
    <source>
        <dbReference type="ARBA" id="ARBA00022605"/>
    </source>
</evidence>
<keyword evidence="7" id="KW-0326">Glycosidase</keyword>
<dbReference type="GO" id="GO:0019284">
    <property type="term" value="P:L-methionine salvage from S-adenosylmethionine"/>
    <property type="evidence" value="ECO:0007669"/>
    <property type="project" value="TreeGrafter"/>
</dbReference>
<feature type="domain" description="Nucleoside phosphorylase" evidence="6">
    <location>
        <begin position="16"/>
        <end position="249"/>
    </location>
</feature>
<dbReference type="GO" id="GO:0009164">
    <property type="term" value="P:nucleoside catabolic process"/>
    <property type="evidence" value="ECO:0007669"/>
    <property type="project" value="InterPro"/>
</dbReference>
<accession>A0A7V0Z7U9</accession>
<evidence type="ECO:0000256" key="2">
    <source>
        <dbReference type="ARBA" id="ARBA00011974"/>
    </source>
</evidence>
<dbReference type="GO" id="GO:0008782">
    <property type="term" value="F:adenosylhomocysteine nucleosidase activity"/>
    <property type="evidence" value="ECO:0007669"/>
    <property type="project" value="UniProtKB-EC"/>
</dbReference>
<dbReference type="InterPro" id="IPR010049">
    <property type="entry name" value="MTA_SAH_Nsdase"/>
</dbReference>
<proteinExistence type="predicted"/>
<keyword evidence="3" id="KW-0028">Amino-acid biosynthesis</keyword>
<keyword evidence="5" id="KW-0486">Methionine biosynthesis</keyword>
<evidence type="ECO:0000256" key="5">
    <source>
        <dbReference type="ARBA" id="ARBA00023167"/>
    </source>
</evidence>
<protein>
    <recommendedName>
        <fullName evidence="2">adenosylhomocysteine nucleosidase</fullName>
        <ecNumber evidence="2">3.2.2.9</ecNumber>
    </recommendedName>
</protein>
<dbReference type="CDD" id="cd09008">
    <property type="entry name" value="MTAN"/>
    <property type="match status" value="1"/>
</dbReference>
<dbReference type="InterPro" id="IPR000845">
    <property type="entry name" value="Nucleoside_phosphorylase_d"/>
</dbReference>
<dbReference type="SUPFAM" id="SSF53167">
    <property type="entry name" value="Purine and uridine phosphorylases"/>
    <property type="match status" value="1"/>
</dbReference>
<organism evidence="7">
    <name type="scientific">candidate division WOR-3 bacterium</name>
    <dbReference type="NCBI Taxonomy" id="2052148"/>
    <lineage>
        <taxon>Bacteria</taxon>
        <taxon>Bacteria division WOR-3</taxon>
    </lineage>
</organism>
<evidence type="ECO:0000259" key="6">
    <source>
        <dbReference type="Pfam" id="PF01048"/>
    </source>
</evidence>
<dbReference type="InterPro" id="IPR035994">
    <property type="entry name" value="Nucleoside_phosphorylase_sf"/>
</dbReference>
<reference evidence="7" key="1">
    <citation type="journal article" date="2020" name="mSystems">
        <title>Genome- and Community-Level Interaction Insights into Carbon Utilization and Element Cycling Functions of Hydrothermarchaeota in Hydrothermal Sediment.</title>
        <authorList>
            <person name="Zhou Z."/>
            <person name="Liu Y."/>
            <person name="Xu W."/>
            <person name="Pan J."/>
            <person name="Luo Z.H."/>
            <person name="Li M."/>
        </authorList>
    </citation>
    <scope>NUCLEOTIDE SEQUENCE [LARGE SCALE GENOMIC DNA]</scope>
    <source>
        <strain evidence="7">SpSt-258</strain>
    </source>
</reference>
<dbReference type="GO" id="GO:0008930">
    <property type="term" value="F:methylthioadenosine nucleosidase activity"/>
    <property type="evidence" value="ECO:0007669"/>
    <property type="project" value="InterPro"/>
</dbReference>
<gene>
    <name evidence="7" type="ORF">ENP86_11470</name>
</gene>
<dbReference type="GO" id="GO:0019509">
    <property type="term" value="P:L-methionine salvage from methylthioadenosine"/>
    <property type="evidence" value="ECO:0007669"/>
    <property type="project" value="UniProtKB-UniPathway"/>
</dbReference>
<evidence type="ECO:0000256" key="4">
    <source>
        <dbReference type="ARBA" id="ARBA00022801"/>
    </source>
</evidence>
<dbReference type="Gene3D" id="3.40.50.1580">
    <property type="entry name" value="Nucleoside phosphorylase domain"/>
    <property type="match status" value="1"/>
</dbReference>
<dbReference type="UniPathway" id="UPA00904">
    <property type="reaction ID" value="UER00871"/>
</dbReference>
<evidence type="ECO:0000256" key="1">
    <source>
        <dbReference type="ARBA" id="ARBA00004945"/>
    </source>
</evidence>
<comment type="pathway">
    <text evidence="1">Amino-acid biosynthesis; L-methionine biosynthesis via salvage pathway; S-methyl-5-thio-alpha-D-ribose 1-phosphate from S-methyl-5'-thioadenosine (hydrolase route): step 1/2.</text>
</comment>
<dbReference type="Pfam" id="PF01048">
    <property type="entry name" value="PNP_UDP_1"/>
    <property type="match status" value="1"/>
</dbReference>
<comment type="caution">
    <text evidence="7">The sequence shown here is derived from an EMBL/GenBank/DDBJ whole genome shotgun (WGS) entry which is preliminary data.</text>
</comment>
<dbReference type="AlphaFoldDB" id="A0A7V0Z7U9"/>
<name>A0A7V0Z7U9_UNCW3</name>
<dbReference type="EC" id="3.2.2.9" evidence="2"/>
<evidence type="ECO:0000313" key="7">
    <source>
        <dbReference type="EMBL" id="HDY60144.1"/>
    </source>
</evidence>
<dbReference type="NCBIfam" id="TIGR01704">
    <property type="entry name" value="MTA_SAH-Nsdase"/>
    <property type="match status" value="1"/>
</dbReference>
<dbReference type="GO" id="GO:0005829">
    <property type="term" value="C:cytosol"/>
    <property type="evidence" value="ECO:0007669"/>
    <property type="project" value="TreeGrafter"/>
</dbReference>
<sequence>MINIFLFIILTQYRSIGIIGAMDEEIALIREAMGIEKTDTIAQRIFYIGELSNIPCICVKAGVGKVNAAITTEILISKYNVDAIIFTGVAGGINPEIKIGDVVIAKKVIHHDFGKITPAGFFPFDTTGFFADSLLFEIACKSATGIKFASIPEKLCKEKNRYPRIISGNIATGDQFIADENKRRWIEKTFSVECVEMEGAAVAQVCVINKVPFVIIRSLSDLANENADIDFEEFVKYAARNSILIVQGMFKLLGK</sequence>
<dbReference type="NCBIfam" id="NF004079">
    <property type="entry name" value="PRK05584.1"/>
    <property type="match status" value="1"/>
</dbReference>
<dbReference type="PANTHER" id="PTHR46832">
    <property type="entry name" value="5'-METHYLTHIOADENOSINE/S-ADENOSYLHOMOCYSTEINE NUCLEOSIDASE"/>
    <property type="match status" value="1"/>
</dbReference>
<dbReference type="EMBL" id="DSKY01000022">
    <property type="protein sequence ID" value="HDY60144.1"/>
    <property type="molecule type" value="Genomic_DNA"/>
</dbReference>